<accession>A0A9N8EGQ6</accession>
<gene>
    <name evidence="8" type="ORF">SEMRO_976_G226960.1</name>
</gene>
<dbReference type="GO" id="GO:0031418">
    <property type="term" value="F:L-ascorbic acid binding"/>
    <property type="evidence" value="ECO:0007669"/>
    <property type="project" value="InterPro"/>
</dbReference>
<keyword evidence="2" id="KW-0479">Metal-binding</keyword>
<comment type="caution">
    <text evidence="8">The sequence shown here is derived from an EMBL/GenBank/DDBJ whole genome shotgun (WGS) entry which is preliminary data.</text>
</comment>
<evidence type="ECO:0000256" key="5">
    <source>
        <dbReference type="ARBA" id="ARBA00023004"/>
    </source>
</evidence>
<protein>
    <submittedName>
        <fullName evidence="8">Prolyl 4-hydroxylase</fullName>
    </submittedName>
</protein>
<evidence type="ECO:0000256" key="2">
    <source>
        <dbReference type="ARBA" id="ARBA00022723"/>
    </source>
</evidence>
<feature type="signal peptide" evidence="6">
    <location>
        <begin position="1"/>
        <end position="23"/>
    </location>
</feature>
<dbReference type="GO" id="GO:0005783">
    <property type="term" value="C:endoplasmic reticulum"/>
    <property type="evidence" value="ECO:0007669"/>
    <property type="project" value="TreeGrafter"/>
</dbReference>
<keyword evidence="5" id="KW-0408">Iron</keyword>
<dbReference type="SMART" id="SM00702">
    <property type="entry name" value="P4Hc"/>
    <property type="match status" value="1"/>
</dbReference>
<dbReference type="Proteomes" id="UP001153069">
    <property type="component" value="Unassembled WGS sequence"/>
</dbReference>
<organism evidence="8 9">
    <name type="scientific">Seminavis robusta</name>
    <dbReference type="NCBI Taxonomy" id="568900"/>
    <lineage>
        <taxon>Eukaryota</taxon>
        <taxon>Sar</taxon>
        <taxon>Stramenopiles</taxon>
        <taxon>Ochrophyta</taxon>
        <taxon>Bacillariophyta</taxon>
        <taxon>Bacillariophyceae</taxon>
        <taxon>Bacillariophycidae</taxon>
        <taxon>Naviculales</taxon>
        <taxon>Naviculaceae</taxon>
        <taxon>Seminavis</taxon>
    </lineage>
</organism>
<proteinExistence type="predicted"/>
<dbReference type="PANTHER" id="PTHR10869">
    <property type="entry name" value="PROLYL 4-HYDROXYLASE ALPHA SUBUNIT"/>
    <property type="match status" value="1"/>
</dbReference>
<evidence type="ECO:0000256" key="1">
    <source>
        <dbReference type="ARBA" id="ARBA00001961"/>
    </source>
</evidence>
<keyword evidence="4" id="KW-0560">Oxidoreductase</keyword>
<evidence type="ECO:0000313" key="8">
    <source>
        <dbReference type="EMBL" id="CAB9518956.1"/>
    </source>
</evidence>
<dbReference type="GO" id="GO:0005506">
    <property type="term" value="F:iron ion binding"/>
    <property type="evidence" value="ECO:0007669"/>
    <property type="project" value="InterPro"/>
</dbReference>
<dbReference type="OrthoDB" id="420380at2759"/>
<keyword evidence="6" id="KW-0732">Signal</keyword>
<keyword evidence="9" id="KW-1185">Reference proteome</keyword>
<dbReference type="AlphaFoldDB" id="A0A9N8EGQ6"/>
<evidence type="ECO:0000313" key="9">
    <source>
        <dbReference type="Proteomes" id="UP001153069"/>
    </source>
</evidence>
<evidence type="ECO:0000256" key="3">
    <source>
        <dbReference type="ARBA" id="ARBA00022964"/>
    </source>
</evidence>
<feature type="domain" description="Prolyl 4-hydroxylase alpha subunit" evidence="7">
    <location>
        <begin position="142"/>
        <end position="338"/>
    </location>
</feature>
<name>A0A9N8EGQ6_9STRA</name>
<dbReference type="GO" id="GO:0004656">
    <property type="term" value="F:procollagen-proline 4-dioxygenase activity"/>
    <property type="evidence" value="ECO:0007669"/>
    <property type="project" value="TreeGrafter"/>
</dbReference>
<sequence>MLLPTNYFVLLPFFLVMLASCAASDNKASAKEENSGCTQPKEMELAAAKIVKGVVRDCEGYEDDDEAEALCVLKGFTKYLARTMEEQGFEATVRDKLATSLEAYSCSDNSLSSSNPLRSETWEDPVSQQTLQIQVMQEHASSKIHLIENFVSAEECQAIIDQANVTGMSNASVAGGQLYSSIRKALQTNVAVPWDLEHTGHPISRATRRVYNYANHVLKGLHLDEAGQSTLKFILYSGRGQNDTEPDLYNNHCDGACDGSQHRTGGRVATMIMYCGTATSGGHTNFKNAGIHINPKTGDGLFFSYIDPETMRMDNGFSMHSGCPVYVGEKKVVTQWLRLGVSSSRPYGAFRGVF</sequence>
<dbReference type="InterPro" id="IPR006620">
    <property type="entry name" value="Pro_4_hyd_alph"/>
</dbReference>
<evidence type="ECO:0000256" key="6">
    <source>
        <dbReference type="SAM" id="SignalP"/>
    </source>
</evidence>
<evidence type="ECO:0000259" key="7">
    <source>
        <dbReference type="SMART" id="SM00702"/>
    </source>
</evidence>
<reference evidence="8" key="1">
    <citation type="submission" date="2020-06" db="EMBL/GenBank/DDBJ databases">
        <authorList>
            <consortium name="Plant Systems Biology data submission"/>
        </authorList>
    </citation>
    <scope>NUCLEOTIDE SEQUENCE</scope>
    <source>
        <strain evidence="8">D6</strain>
    </source>
</reference>
<keyword evidence="3" id="KW-0223">Dioxygenase</keyword>
<dbReference type="EMBL" id="CAICTM010000974">
    <property type="protein sequence ID" value="CAB9518956.1"/>
    <property type="molecule type" value="Genomic_DNA"/>
</dbReference>
<dbReference type="PANTHER" id="PTHR10869:SF226">
    <property type="entry name" value="PROLYL 4-HYDROXYLASE ALPHA SUBUNIT DOMAIN-CONTAINING PROTEIN"/>
    <property type="match status" value="1"/>
</dbReference>
<dbReference type="InterPro" id="IPR045054">
    <property type="entry name" value="P4HA-like"/>
</dbReference>
<evidence type="ECO:0000256" key="4">
    <source>
        <dbReference type="ARBA" id="ARBA00023002"/>
    </source>
</evidence>
<comment type="cofactor">
    <cofactor evidence="1">
        <name>L-ascorbate</name>
        <dbReference type="ChEBI" id="CHEBI:38290"/>
    </cofactor>
</comment>
<dbReference type="Gene3D" id="2.60.120.620">
    <property type="entry name" value="q2cbj1_9rhob like domain"/>
    <property type="match status" value="1"/>
</dbReference>
<feature type="chain" id="PRO_5040166250" evidence="6">
    <location>
        <begin position="24"/>
        <end position="354"/>
    </location>
</feature>